<dbReference type="AlphaFoldDB" id="A0AA38UDT6"/>
<evidence type="ECO:0000313" key="9">
    <source>
        <dbReference type="EMBL" id="KAJ3838167.1"/>
    </source>
</evidence>
<dbReference type="Proteomes" id="UP001163846">
    <property type="component" value="Unassembled WGS sequence"/>
</dbReference>
<gene>
    <name evidence="9" type="ORF">F5878DRAFT_661435</name>
</gene>
<name>A0AA38UDT6_9AGAR</name>
<dbReference type="SUPFAM" id="SSF144091">
    <property type="entry name" value="Rhomboid-like"/>
    <property type="match status" value="1"/>
</dbReference>
<evidence type="ECO:0000256" key="6">
    <source>
        <dbReference type="ARBA" id="ARBA00023136"/>
    </source>
</evidence>
<feature type="transmembrane region" description="Helical" evidence="7">
    <location>
        <begin position="396"/>
        <end position="414"/>
    </location>
</feature>
<dbReference type="InterPro" id="IPR022764">
    <property type="entry name" value="Peptidase_S54_rhomboid_dom"/>
</dbReference>
<dbReference type="InterPro" id="IPR035952">
    <property type="entry name" value="Rhomboid-like_sf"/>
</dbReference>
<accession>A0AA38UDT6</accession>
<dbReference type="GO" id="GO:0016020">
    <property type="term" value="C:membrane"/>
    <property type="evidence" value="ECO:0007669"/>
    <property type="project" value="UniProtKB-SubCell"/>
</dbReference>
<evidence type="ECO:0000256" key="3">
    <source>
        <dbReference type="ARBA" id="ARBA00022692"/>
    </source>
</evidence>
<dbReference type="PANTHER" id="PTHR43731:SF14">
    <property type="entry name" value="PRESENILIN-ASSOCIATED RHOMBOID-LIKE PROTEIN, MITOCHONDRIAL"/>
    <property type="match status" value="1"/>
</dbReference>
<keyword evidence="6 7" id="KW-0472">Membrane</keyword>
<keyword evidence="5 7" id="KW-1133">Transmembrane helix</keyword>
<evidence type="ECO:0000256" key="5">
    <source>
        <dbReference type="ARBA" id="ARBA00022989"/>
    </source>
</evidence>
<dbReference type="GO" id="GO:0006465">
    <property type="term" value="P:signal peptide processing"/>
    <property type="evidence" value="ECO:0007669"/>
    <property type="project" value="TreeGrafter"/>
</dbReference>
<dbReference type="GO" id="GO:0004252">
    <property type="term" value="F:serine-type endopeptidase activity"/>
    <property type="evidence" value="ECO:0007669"/>
    <property type="project" value="InterPro"/>
</dbReference>
<evidence type="ECO:0000256" key="1">
    <source>
        <dbReference type="ARBA" id="ARBA00004141"/>
    </source>
</evidence>
<keyword evidence="3 7" id="KW-0812">Transmembrane</keyword>
<reference evidence="9" key="1">
    <citation type="submission" date="2022-08" db="EMBL/GenBank/DDBJ databases">
        <authorList>
            <consortium name="DOE Joint Genome Institute"/>
            <person name="Min B."/>
            <person name="Riley R."/>
            <person name="Sierra-Patev S."/>
            <person name="Naranjo-Ortiz M."/>
            <person name="Looney B."/>
            <person name="Konkel Z."/>
            <person name="Slot J.C."/>
            <person name="Sakamoto Y."/>
            <person name="Steenwyk J.L."/>
            <person name="Rokas A."/>
            <person name="Carro J."/>
            <person name="Camarero S."/>
            <person name="Ferreira P."/>
            <person name="Molpeceres G."/>
            <person name="Ruiz-Duenas F.J."/>
            <person name="Serrano A."/>
            <person name="Henrissat B."/>
            <person name="Drula E."/>
            <person name="Hughes K.W."/>
            <person name="Mata J.L."/>
            <person name="Ishikawa N.K."/>
            <person name="Vargas-Isla R."/>
            <person name="Ushijima S."/>
            <person name="Smith C.A."/>
            <person name="Ahrendt S."/>
            <person name="Andreopoulos W."/>
            <person name="He G."/>
            <person name="Labutti K."/>
            <person name="Lipzen A."/>
            <person name="Ng V."/>
            <person name="Sandor L."/>
            <person name="Barry K."/>
            <person name="Martinez A.T."/>
            <person name="Xiao Y."/>
            <person name="Gibbons J.G."/>
            <person name="Terashima K."/>
            <person name="Hibbett D.S."/>
            <person name="Grigoriev I.V."/>
        </authorList>
    </citation>
    <scope>NUCLEOTIDE SEQUENCE</scope>
    <source>
        <strain evidence="9">TFB9207</strain>
    </source>
</reference>
<comment type="caution">
    <text evidence="9">The sequence shown here is derived from an EMBL/GenBank/DDBJ whole genome shotgun (WGS) entry which is preliminary data.</text>
</comment>
<comment type="subcellular location">
    <subcellularLocation>
        <location evidence="1">Membrane</location>
        <topology evidence="1">Multi-pass membrane protein</topology>
    </subcellularLocation>
</comment>
<evidence type="ECO:0000256" key="4">
    <source>
        <dbReference type="ARBA" id="ARBA00022801"/>
    </source>
</evidence>
<evidence type="ECO:0000256" key="7">
    <source>
        <dbReference type="SAM" id="Phobius"/>
    </source>
</evidence>
<dbReference type="Gene3D" id="1.20.1540.10">
    <property type="entry name" value="Rhomboid-like"/>
    <property type="match status" value="1"/>
</dbReference>
<protein>
    <recommendedName>
        <fullName evidence="8">Peptidase S54 rhomboid domain-containing protein</fullName>
    </recommendedName>
</protein>
<feature type="transmembrane region" description="Helical" evidence="7">
    <location>
        <begin position="259"/>
        <end position="279"/>
    </location>
</feature>
<keyword evidence="4" id="KW-0378">Hydrolase</keyword>
<evidence type="ECO:0000256" key="2">
    <source>
        <dbReference type="ARBA" id="ARBA00009045"/>
    </source>
</evidence>
<keyword evidence="10" id="KW-1185">Reference proteome</keyword>
<evidence type="ECO:0000259" key="8">
    <source>
        <dbReference type="Pfam" id="PF01694"/>
    </source>
</evidence>
<dbReference type="PANTHER" id="PTHR43731">
    <property type="entry name" value="RHOMBOID PROTEASE"/>
    <property type="match status" value="1"/>
</dbReference>
<feature type="transmembrane region" description="Helical" evidence="7">
    <location>
        <begin position="364"/>
        <end position="384"/>
    </location>
</feature>
<dbReference type="InterPro" id="IPR050925">
    <property type="entry name" value="Rhomboid_protease_S54"/>
</dbReference>
<sequence length="426" mass="47135">MPDALRVFGRSRVILGTFRTNAFPQRQLYRNLSSTRFLSFPRIPSQLKPNAIEKSTETFADSVRPTIRNQVLFVLLGSTSFFLYSAWATNIETASVLEKLKSQSSVWQVQSITNLDLRRFQQMELVKELRSTYKYLNTQASEVPQLVRSYINAAYVAMLQPYADATEGRRLCWKICMLNAGVWFLWQFQRMKPMMNRAFVHHPLSGLSYTLLSSVFSHSHFLHLAFNCLALEGFGSAAATYLRQAQDKTPGQLESTTSYHFLTFFVSAGVFASLVSHVATVRFQYPKLIAQLASPTSKPQVTDTWASAVAAAASTTTAKSPASAAAAATTTAAASIKGSLGASGAVYSCVTLVALAYPEAQVSLIFPPVTPISIQTAVLGMVTLDMFGIYRRWKLLDHWAHLGGAAFGAFYYYYGPSLWSHTRAAL</sequence>
<dbReference type="EMBL" id="MU806198">
    <property type="protein sequence ID" value="KAJ3838167.1"/>
    <property type="molecule type" value="Genomic_DNA"/>
</dbReference>
<organism evidence="9 10">
    <name type="scientific">Lentinula raphanica</name>
    <dbReference type="NCBI Taxonomy" id="153919"/>
    <lineage>
        <taxon>Eukaryota</taxon>
        <taxon>Fungi</taxon>
        <taxon>Dikarya</taxon>
        <taxon>Basidiomycota</taxon>
        <taxon>Agaricomycotina</taxon>
        <taxon>Agaricomycetes</taxon>
        <taxon>Agaricomycetidae</taxon>
        <taxon>Agaricales</taxon>
        <taxon>Marasmiineae</taxon>
        <taxon>Omphalotaceae</taxon>
        <taxon>Lentinula</taxon>
    </lineage>
</organism>
<comment type="similarity">
    <text evidence="2">Belongs to the peptidase S54 family.</text>
</comment>
<proteinExistence type="inferred from homology"/>
<evidence type="ECO:0000313" key="10">
    <source>
        <dbReference type="Proteomes" id="UP001163846"/>
    </source>
</evidence>
<feature type="domain" description="Peptidase S54 rhomboid" evidence="8">
    <location>
        <begin position="329"/>
        <end position="414"/>
    </location>
</feature>
<dbReference type="Pfam" id="PF01694">
    <property type="entry name" value="Rhomboid"/>
    <property type="match status" value="1"/>
</dbReference>